<dbReference type="EMBL" id="VSRR010033362">
    <property type="protein sequence ID" value="MPC71676.1"/>
    <property type="molecule type" value="Genomic_DNA"/>
</dbReference>
<gene>
    <name evidence="1" type="ORF">E2C01_065961</name>
</gene>
<keyword evidence="2" id="KW-1185">Reference proteome</keyword>
<accession>A0A5B7HP03</accession>
<comment type="caution">
    <text evidence="1">The sequence shown here is derived from an EMBL/GenBank/DDBJ whole genome shotgun (WGS) entry which is preliminary data.</text>
</comment>
<sequence length="21" mass="2323">MARMKWTVLQLLGSCPQLCGS</sequence>
<name>A0A5B7HP03_PORTR</name>
<dbReference type="AlphaFoldDB" id="A0A5B7HP03"/>
<reference evidence="1 2" key="1">
    <citation type="submission" date="2019-05" db="EMBL/GenBank/DDBJ databases">
        <title>Another draft genome of Portunus trituberculatus and its Hox gene families provides insights of decapod evolution.</title>
        <authorList>
            <person name="Jeong J.-H."/>
            <person name="Song I."/>
            <person name="Kim S."/>
            <person name="Choi T."/>
            <person name="Kim D."/>
            <person name="Ryu S."/>
            <person name="Kim W."/>
        </authorList>
    </citation>
    <scope>NUCLEOTIDE SEQUENCE [LARGE SCALE GENOMIC DNA]</scope>
    <source>
        <tissue evidence="1">Muscle</tissue>
    </source>
</reference>
<organism evidence="1 2">
    <name type="scientific">Portunus trituberculatus</name>
    <name type="common">Swimming crab</name>
    <name type="synonym">Neptunus trituberculatus</name>
    <dbReference type="NCBI Taxonomy" id="210409"/>
    <lineage>
        <taxon>Eukaryota</taxon>
        <taxon>Metazoa</taxon>
        <taxon>Ecdysozoa</taxon>
        <taxon>Arthropoda</taxon>
        <taxon>Crustacea</taxon>
        <taxon>Multicrustacea</taxon>
        <taxon>Malacostraca</taxon>
        <taxon>Eumalacostraca</taxon>
        <taxon>Eucarida</taxon>
        <taxon>Decapoda</taxon>
        <taxon>Pleocyemata</taxon>
        <taxon>Brachyura</taxon>
        <taxon>Eubrachyura</taxon>
        <taxon>Portunoidea</taxon>
        <taxon>Portunidae</taxon>
        <taxon>Portuninae</taxon>
        <taxon>Portunus</taxon>
    </lineage>
</organism>
<evidence type="ECO:0000313" key="2">
    <source>
        <dbReference type="Proteomes" id="UP000324222"/>
    </source>
</evidence>
<protein>
    <submittedName>
        <fullName evidence="1">Uncharacterized protein</fullName>
    </submittedName>
</protein>
<evidence type="ECO:0000313" key="1">
    <source>
        <dbReference type="EMBL" id="MPC71676.1"/>
    </source>
</evidence>
<dbReference type="Proteomes" id="UP000324222">
    <property type="component" value="Unassembled WGS sequence"/>
</dbReference>
<proteinExistence type="predicted"/>